<dbReference type="InterPro" id="IPR035914">
    <property type="entry name" value="Sperma_CUB_dom_sf"/>
</dbReference>
<evidence type="ECO:0000259" key="4">
    <source>
        <dbReference type="PROSITE" id="PS01180"/>
    </source>
</evidence>
<protein>
    <recommendedName>
        <fullName evidence="4">CUB domain-containing protein</fullName>
    </recommendedName>
</protein>
<dbReference type="InterPro" id="IPR000859">
    <property type="entry name" value="CUB_dom"/>
</dbReference>
<evidence type="ECO:0000313" key="5">
    <source>
        <dbReference type="EMBL" id="KAK2702203.1"/>
    </source>
</evidence>
<dbReference type="Gene3D" id="2.60.120.290">
    <property type="entry name" value="Spermadhesin, CUB domain"/>
    <property type="match status" value="1"/>
</dbReference>
<proteinExistence type="predicted"/>
<reference evidence="5" key="1">
    <citation type="submission" date="2023-07" db="EMBL/GenBank/DDBJ databases">
        <title>Chromosome-level genome assembly of Artemia franciscana.</title>
        <authorList>
            <person name="Jo E."/>
        </authorList>
    </citation>
    <scope>NUCLEOTIDE SEQUENCE</scope>
    <source>
        <tissue evidence="5">Whole body</tissue>
    </source>
</reference>
<evidence type="ECO:0000256" key="2">
    <source>
        <dbReference type="ARBA" id="ARBA00023157"/>
    </source>
</evidence>
<gene>
    <name evidence="5" type="ORF">QYM36_019185</name>
</gene>
<dbReference type="FunFam" id="2.60.120.290:FF:000005">
    <property type="entry name" value="Procollagen C-endopeptidase enhancer 1"/>
    <property type="match status" value="1"/>
</dbReference>
<keyword evidence="2" id="KW-1015">Disulfide bond</keyword>
<dbReference type="AlphaFoldDB" id="A0AA88H1I3"/>
<dbReference type="PROSITE" id="PS01180">
    <property type="entry name" value="CUB"/>
    <property type="match status" value="1"/>
</dbReference>
<keyword evidence="6" id="KW-1185">Reference proteome</keyword>
<evidence type="ECO:0000313" key="6">
    <source>
        <dbReference type="Proteomes" id="UP001187531"/>
    </source>
</evidence>
<comment type="caution">
    <text evidence="3">Lacks conserved residue(s) required for the propagation of feature annotation.</text>
</comment>
<feature type="non-terminal residue" evidence="5">
    <location>
        <position position="1"/>
    </location>
</feature>
<dbReference type="PANTHER" id="PTHR24251">
    <property type="entry name" value="OVOCHYMASE-RELATED"/>
    <property type="match status" value="1"/>
</dbReference>
<evidence type="ECO:0000256" key="1">
    <source>
        <dbReference type="ARBA" id="ARBA00022737"/>
    </source>
</evidence>
<feature type="domain" description="CUB" evidence="4">
    <location>
        <begin position="2"/>
        <end position="111"/>
    </location>
</feature>
<dbReference type="CDD" id="cd00041">
    <property type="entry name" value="CUB"/>
    <property type="match status" value="1"/>
</dbReference>
<comment type="caution">
    <text evidence="5">The sequence shown here is derived from an EMBL/GenBank/DDBJ whole genome shotgun (WGS) entry which is preliminary data.</text>
</comment>
<dbReference type="EMBL" id="JAVRJZ010000619">
    <property type="protein sequence ID" value="KAK2702203.1"/>
    <property type="molecule type" value="Genomic_DNA"/>
</dbReference>
<organism evidence="5 6">
    <name type="scientific">Artemia franciscana</name>
    <name type="common">Brine shrimp</name>
    <name type="synonym">Artemia sanfranciscana</name>
    <dbReference type="NCBI Taxonomy" id="6661"/>
    <lineage>
        <taxon>Eukaryota</taxon>
        <taxon>Metazoa</taxon>
        <taxon>Ecdysozoa</taxon>
        <taxon>Arthropoda</taxon>
        <taxon>Crustacea</taxon>
        <taxon>Branchiopoda</taxon>
        <taxon>Anostraca</taxon>
        <taxon>Artemiidae</taxon>
        <taxon>Artemia</taxon>
    </lineage>
</organism>
<dbReference type="SUPFAM" id="SSF49854">
    <property type="entry name" value="Spermadhesin, CUB domain"/>
    <property type="match status" value="1"/>
</dbReference>
<name>A0AA88H1I3_ARTSF</name>
<sequence length="122" mass="12818">VCGNRQRGPSGTITSPGYPSTYPNNTNACNTIDAEGGTIIQLNFTKLLTVVDVDFVSVYDGEDDTAPLLGRYSGNADGTVLTSTSNVLTVILTSETSTSDGNGYSADYITLPRAKPLTSIFN</sequence>
<accession>A0AA88H1I3</accession>
<evidence type="ECO:0000256" key="3">
    <source>
        <dbReference type="PROSITE-ProRule" id="PRU00059"/>
    </source>
</evidence>
<dbReference type="Pfam" id="PF00431">
    <property type="entry name" value="CUB"/>
    <property type="match status" value="1"/>
</dbReference>
<dbReference type="SMART" id="SM00042">
    <property type="entry name" value="CUB"/>
    <property type="match status" value="1"/>
</dbReference>
<keyword evidence="1" id="KW-0677">Repeat</keyword>
<dbReference type="Proteomes" id="UP001187531">
    <property type="component" value="Unassembled WGS sequence"/>
</dbReference>